<keyword evidence="1" id="KW-1133">Transmembrane helix</keyword>
<accession>A0A2P4EXT9</accession>
<proteinExistence type="predicted"/>
<protein>
    <submittedName>
        <fullName evidence="4">Iron dicitrate transport regulator FecR</fullName>
    </submittedName>
</protein>
<evidence type="ECO:0000259" key="2">
    <source>
        <dbReference type="Pfam" id="PF04773"/>
    </source>
</evidence>
<dbReference type="InterPro" id="IPR006860">
    <property type="entry name" value="FecR"/>
</dbReference>
<reference evidence="4 5" key="1">
    <citation type="submission" date="2018-01" db="EMBL/GenBank/DDBJ databases">
        <title>Draft genome of the type strain Pseudomonas oceani DSM 100277 isolated from the deep water in Okinawa trough, northwestern Pacific Ocean.</title>
        <authorList>
            <person name="Gomila M."/>
            <person name="Mulet M."/>
            <person name="Garcia-Valdes E."/>
            <person name="Lalucat J."/>
        </authorList>
    </citation>
    <scope>NUCLEOTIDE SEQUENCE [LARGE SCALE GENOMIC DNA]</scope>
    <source>
        <strain evidence="4 5">DSM 100277</strain>
    </source>
</reference>
<evidence type="ECO:0000259" key="3">
    <source>
        <dbReference type="Pfam" id="PF16220"/>
    </source>
</evidence>
<dbReference type="Pfam" id="PF16220">
    <property type="entry name" value="DUF4880"/>
    <property type="match status" value="1"/>
</dbReference>
<keyword evidence="1" id="KW-0472">Membrane</keyword>
<evidence type="ECO:0000256" key="1">
    <source>
        <dbReference type="SAM" id="Phobius"/>
    </source>
</evidence>
<dbReference type="PANTHER" id="PTHR30273">
    <property type="entry name" value="PERIPLASMIC SIGNAL SENSOR AND SIGMA FACTOR ACTIVATOR FECR-RELATED"/>
    <property type="match status" value="1"/>
</dbReference>
<dbReference type="Gene3D" id="2.60.120.1440">
    <property type="match status" value="1"/>
</dbReference>
<feature type="domain" description="FecR protein" evidence="2">
    <location>
        <begin position="108"/>
        <end position="200"/>
    </location>
</feature>
<feature type="domain" description="FecR N-terminal" evidence="3">
    <location>
        <begin position="15"/>
        <end position="52"/>
    </location>
</feature>
<dbReference type="RefSeq" id="WP_104737267.1">
    <property type="nucleotide sequence ID" value="NZ_BMHR01000001.1"/>
</dbReference>
<dbReference type="Pfam" id="PF04773">
    <property type="entry name" value="FecR"/>
    <property type="match status" value="1"/>
</dbReference>
<dbReference type="AlphaFoldDB" id="A0A2P4EXT9"/>
<gene>
    <name evidence="4" type="ORF">C1949_04430</name>
</gene>
<keyword evidence="1" id="KW-0812">Transmembrane</keyword>
<evidence type="ECO:0000313" key="5">
    <source>
        <dbReference type="Proteomes" id="UP000243451"/>
    </source>
</evidence>
<dbReference type="PIRSF" id="PIRSF018266">
    <property type="entry name" value="FecR"/>
    <property type="match status" value="1"/>
</dbReference>
<feature type="transmembrane region" description="Helical" evidence="1">
    <location>
        <begin position="83"/>
        <end position="102"/>
    </location>
</feature>
<name>A0A2P4EXT9_9GAMM</name>
<evidence type="ECO:0000313" key="4">
    <source>
        <dbReference type="EMBL" id="POB05027.1"/>
    </source>
</evidence>
<dbReference type="Proteomes" id="UP000243451">
    <property type="component" value="Unassembled WGS sequence"/>
</dbReference>
<dbReference type="InterPro" id="IPR032623">
    <property type="entry name" value="FecR_N"/>
</dbReference>
<organism evidence="4 5">
    <name type="scientific">Halopseudomonas oceani</name>
    <dbReference type="NCBI Taxonomy" id="1708783"/>
    <lineage>
        <taxon>Bacteria</taxon>
        <taxon>Pseudomonadati</taxon>
        <taxon>Pseudomonadota</taxon>
        <taxon>Gammaproteobacteria</taxon>
        <taxon>Pseudomonadales</taxon>
        <taxon>Pseudomonadaceae</taxon>
        <taxon>Halopseudomonas</taxon>
    </lineage>
</organism>
<dbReference type="GO" id="GO:0016989">
    <property type="term" value="F:sigma factor antagonist activity"/>
    <property type="evidence" value="ECO:0007669"/>
    <property type="project" value="TreeGrafter"/>
</dbReference>
<comment type="caution">
    <text evidence="4">The sequence shown here is derived from an EMBL/GenBank/DDBJ whole genome shotgun (WGS) entry which is preliminary data.</text>
</comment>
<dbReference type="OrthoDB" id="1099576at2"/>
<dbReference type="PANTHER" id="PTHR30273:SF2">
    <property type="entry name" value="PROTEIN FECR"/>
    <property type="match status" value="1"/>
</dbReference>
<keyword evidence="5" id="KW-1185">Reference proteome</keyword>
<sequence length="315" mass="34321">MTRSTPIPREVAISAVNWQLAIHNGEASEISLNHWLDADPNHRRAWEHIQQVNQRLGLMTNPALRSALLTPQGRQRRKAVKQLSTLLFIGAAGVGAGSTLPWREQLADLRTASGERRQLTLPGNIRLDINSASALNLSTQSSGPCIELLQGDLLLDCERSAPGVQVQLETRHGRLSAQQARISLAVHENAALVDLFTGTAQLASGYAPGQIQRLEAGQAASFSSNKAITLAPSDPNRVAWTDGMLVAARMPLGEFVQQLARHRPGYLGCDQSVSSLPVSGSYPLADTDRILDALSKHLPIRIRRLSRYWVRVLPA</sequence>
<dbReference type="EMBL" id="PPSK01000003">
    <property type="protein sequence ID" value="POB05027.1"/>
    <property type="molecule type" value="Genomic_DNA"/>
</dbReference>
<dbReference type="InterPro" id="IPR012373">
    <property type="entry name" value="Ferrdict_sens_TM"/>
</dbReference>